<organism evidence="2 3">
    <name type="scientific">Agreia pratensis</name>
    <dbReference type="NCBI Taxonomy" id="150121"/>
    <lineage>
        <taxon>Bacteria</taxon>
        <taxon>Bacillati</taxon>
        <taxon>Actinomycetota</taxon>
        <taxon>Actinomycetes</taxon>
        <taxon>Micrococcales</taxon>
        <taxon>Microbacteriaceae</taxon>
        <taxon>Agreia</taxon>
    </lineage>
</organism>
<dbReference type="OrthoDB" id="5115409at2"/>
<dbReference type="InterPro" id="IPR037401">
    <property type="entry name" value="SnoaL-like"/>
</dbReference>
<sequence>MAEARDVSALSDADQQQIVAVIRRADELATARDVDGYLALTTPDMVLDGTQGDASGRDAVRSAIGGIWAAEPVGTRHVTSDVVVTSSDDTNANAHSTLTLIGADGEVRAVASISQSLRKTDGTWLIARRSVG</sequence>
<dbReference type="InterPro" id="IPR032710">
    <property type="entry name" value="NTF2-like_dom_sf"/>
</dbReference>
<dbReference type="AlphaFoldDB" id="A0A1X7KUH3"/>
<dbReference type="RefSeq" id="WP_085487350.1">
    <property type="nucleotide sequence ID" value="NZ_FXAY01000005.1"/>
</dbReference>
<evidence type="ECO:0000259" key="1">
    <source>
        <dbReference type="Pfam" id="PF13577"/>
    </source>
</evidence>
<accession>A0A1X7KUH3</accession>
<dbReference type="SUPFAM" id="SSF54427">
    <property type="entry name" value="NTF2-like"/>
    <property type="match status" value="1"/>
</dbReference>
<dbReference type="Gene3D" id="3.10.450.50">
    <property type="match status" value="1"/>
</dbReference>
<dbReference type="STRING" id="150121.SAMN06296010_2935"/>
<keyword evidence="3" id="KW-1185">Reference proteome</keyword>
<name>A0A1X7KUH3_9MICO</name>
<evidence type="ECO:0000313" key="3">
    <source>
        <dbReference type="Proteomes" id="UP000193244"/>
    </source>
</evidence>
<dbReference type="Proteomes" id="UP000193244">
    <property type="component" value="Unassembled WGS sequence"/>
</dbReference>
<dbReference type="Pfam" id="PF13577">
    <property type="entry name" value="SnoaL_4"/>
    <property type="match status" value="1"/>
</dbReference>
<reference evidence="3" key="1">
    <citation type="submission" date="2017-04" db="EMBL/GenBank/DDBJ databases">
        <authorList>
            <person name="Varghese N."/>
            <person name="Submissions S."/>
        </authorList>
    </citation>
    <scope>NUCLEOTIDE SEQUENCE [LARGE SCALE GENOMIC DNA]</scope>
    <source>
        <strain evidence="3">VKM Ac-2510</strain>
    </source>
</reference>
<dbReference type="EMBL" id="FXAY01000005">
    <property type="protein sequence ID" value="SMG44887.1"/>
    <property type="molecule type" value="Genomic_DNA"/>
</dbReference>
<dbReference type="CDD" id="cd00531">
    <property type="entry name" value="NTF2_like"/>
    <property type="match status" value="1"/>
</dbReference>
<proteinExistence type="predicted"/>
<protein>
    <recommendedName>
        <fullName evidence="1">SnoaL-like domain-containing protein</fullName>
    </recommendedName>
</protein>
<gene>
    <name evidence="2" type="ORF">SAMN06296010_2935</name>
</gene>
<evidence type="ECO:0000313" key="2">
    <source>
        <dbReference type="EMBL" id="SMG44887.1"/>
    </source>
</evidence>
<feature type="domain" description="SnoaL-like" evidence="1">
    <location>
        <begin position="14"/>
        <end position="129"/>
    </location>
</feature>